<protein>
    <submittedName>
        <fullName evidence="3">Diguanylate cyclase (GGDEF)-like protein/PAS domain S-box-containing protein</fullName>
    </submittedName>
</protein>
<dbReference type="EMBL" id="JACHIP010000002">
    <property type="protein sequence ID" value="MBB5056712.1"/>
    <property type="molecule type" value="Genomic_DNA"/>
</dbReference>
<dbReference type="SMART" id="SM00091">
    <property type="entry name" value="PAS"/>
    <property type="match status" value="1"/>
</dbReference>
<dbReference type="CDD" id="cd00130">
    <property type="entry name" value="PAS"/>
    <property type="match status" value="1"/>
</dbReference>
<dbReference type="Pfam" id="PF00563">
    <property type="entry name" value="EAL"/>
    <property type="match status" value="1"/>
</dbReference>
<dbReference type="Proteomes" id="UP000540989">
    <property type="component" value="Unassembled WGS sequence"/>
</dbReference>
<evidence type="ECO:0000313" key="4">
    <source>
        <dbReference type="Proteomes" id="UP000540989"/>
    </source>
</evidence>
<reference evidence="3 4" key="1">
    <citation type="submission" date="2020-08" db="EMBL/GenBank/DDBJ databases">
        <title>Genomic Encyclopedia of Type Strains, Phase IV (KMG-V): Genome sequencing to study the core and pangenomes of soil and plant-associated prokaryotes.</title>
        <authorList>
            <person name="Whitman W."/>
        </authorList>
    </citation>
    <scope>NUCLEOTIDE SEQUENCE [LARGE SCALE GENOMIC DNA]</scope>
    <source>
        <strain evidence="3 4">M8UP14</strain>
    </source>
</reference>
<dbReference type="CDD" id="cd01948">
    <property type="entry name" value="EAL"/>
    <property type="match status" value="1"/>
</dbReference>
<dbReference type="SUPFAM" id="SSF55073">
    <property type="entry name" value="Nucleotide cyclase"/>
    <property type="match status" value="1"/>
</dbReference>
<dbReference type="NCBIfam" id="TIGR00254">
    <property type="entry name" value="GGDEF"/>
    <property type="match status" value="1"/>
</dbReference>
<dbReference type="PROSITE" id="PS50887">
    <property type="entry name" value="GGDEF"/>
    <property type="match status" value="1"/>
</dbReference>
<sequence length="579" mass="64787">MRLLEQTLSETRASLEESESIKHQYINLYELAPVGYLTLDLLASVLDVNRTGTRLLSGRRDEIIGLPFAGFVVAQDEHRYAQLLEDVTASGDPERMDLSLRRLDGTIFDAQIDCLRVTAKDVRSPVRLTVVDITARKKAEAEIKHLAFYDPLTSLPNRRLLLDRLQHAFLECVRTHHHGAIFFIDLNSFKNLNDTQGHVMGDLLLQQVAARITGCIRECDTVARLGGDEFIVMILHLSKNPVEAAEQAKVVGEKILATFEACYQLNKYEYCCSGSLGVTLFKDNLSSVEDLLKRADMALYRAKTMGISTMQFFDPEMQAVETARDVLDVDLRRGLQENEFVLYYQPQVDSANKLTGVEALLRWPHPKRGLLSPGEFIAFAEEKGLIGLIGQWVLEAACIQLLRWSADPETAELTIAINVSALEFSHPEFVPRMLKVIDRTGINPKRLVLEFTERVMLGLTEDTVSKMRALKARGLYFSLDDFGIGYSSLGYLQSLPLDELKIDRTFVKDILTNPNDAVIACSIMALGASLGLAVVAEGVETQEQRDYLASQGCKAYQGYLFGRPVPIAELRLGRNVRNP</sequence>
<dbReference type="InterPro" id="IPR052155">
    <property type="entry name" value="Biofilm_reg_signaling"/>
</dbReference>
<dbReference type="InterPro" id="IPR035919">
    <property type="entry name" value="EAL_sf"/>
</dbReference>
<feature type="domain" description="EAL" evidence="1">
    <location>
        <begin position="324"/>
        <end position="578"/>
    </location>
</feature>
<organism evidence="3 4">
    <name type="scientific">Granulicella aggregans</name>
    <dbReference type="NCBI Taxonomy" id="474949"/>
    <lineage>
        <taxon>Bacteria</taxon>
        <taxon>Pseudomonadati</taxon>
        <taxon>Acidobacteriota</taxon>
        <taxon>Terriglobia</taxon>
        <taxon>Terriglobales</taxon>
        <taxon>Acidobacteriaceae</taxon>
        <taxon>Granulicella</taxon>
    </lineage>
</organism>
<proteinExistence type="predicted"/>
<dbReference type="SUPFAM" id="SSF141868">
    <property type="entry name" value="EAL domain-like"/>
    <property type="match status" value="1"/>
</dbReference>
<dbReference type="InterPro" id="IPR000014">
    <property type="entry name" value="PAS"/>
</dbReference>
<dbReference type="InterPro" id="IPR001633">
    <property type="entry name" value="EAL_dom"/>
</dbReference>
<keyword evidence="4" id="KW-1185">Reference proteome</keyword>
<dbReference type="Gene3D" id="3.30.70.270">
    <property type="match status" value="1"/>
</dbReference>
<dbReference type="InterPro" id="IPR013767">
    <property type="entry name" value="PAS_fold"/>
</dbReference>
<dbReference type="InterPro" id="IPR043128">
    <property type="entry name" value="Rev_trsase/Diguanyl_cyclase"/>
</dbReference>
<gene>
    <name evidence="3" type="ORF">HDF16_001397</name>
</gene>
<dbReference type="NCBIfam" id="TIGR00229">
    <property type="entry name" value="sensory_box"/>
    <property type="match status" value="1"/>
</dbReference>
<dbReference type="Gene3D" id="3.20.20.450">
    <property type="entry name" value="EAL domain"/>
    <property type="match status" value="1"/>
</dbReference>
<dbReference type="SMART" id="SM00267">
    <property type="entry name" value="GGDEF"/>
    <property type="match status" value="1"/>
</dbReference>
<evidence type="ECO:0000259" key="2">
    <source>
        <dbReference type="PROSITE" id="PS50887"/>
    </source>
</evidence>
<dbReference type="InterPro" id="IPR035965">
    <property type="entry name" value="PAS-like_dom_sf"/>
</dbReference>
<dbReference type="Pfam" id="PF00989">
    <property type="entry name" value="PAS"/>
    <property type="match status" value="1"/>
</dbReference>
<evidence type="ECO:0000259" key="1">
    <source>
        <dbReference type="PROSITE" id="PS50883"/>
    </source>
</evidence>
<dbReference type="SMART" id="SM00052">
    <property type="entry name" value="EAL"/>
    <property type="match status" value="1"/>
</dbReference>
<dbReference type="Pfam" id="PF00990">
    <property type="entry name" value="GGDEF"/>
    <property type="match status" value="1"/>
</dbReference>
<dbReference type="Gene3D" id="3.30.450.20">
    <property type="entry name" value="PAS domain"/>
    <property type="match status" value="1"/>
</dbReference>
<evidence type="ECO:0000313" key="3">
    <source>
        <dbReference type="EMBL" id="MBB5056712.1"/>
    </source>
</evidence>
<feature type="domain" description="GGDEF" evidence="2">
    <location>
        <begin position="177"/>
        <end position="315"/>
    </location>
</feature>
<dbReference type="PROSITE" id="PS50883">
    <property type="entry name" value="EAL"/>
    <property type="match status" value="1"/>
</dbReference>
<dbReference type="InterPro" id="IPR000160">
    <property type="entry name" value="GGDEF_dom"/>
</dbReference>
<name>A0A7W7ZBH5_9BACT</name>
<dbReference type="SUPFAM" id="SSF55785">
    <property type="entry name" value="PYP-like sensor domain (PAS domain)"/>
    <property type="match status" value="1"/>
</dbReference>
<dbReference type="PANTHER" id="PTHR44757">
    <property type="entry name" value="DIGUANYLATE CYCLASE DGCP"/>
    <property type="match status" value="1"/>
</dbReference>
<comment type="caution">
    <text evidence="3">The sequence shown here is derived from an EMBL/GenBank/DDBJ whole genome shotgun (WGS) entry which is preliminary data.</text>
</comment>
<accession>A0A7W7ZBH5</accession>
<dbReference type="InterPro" id="IPR029787">
    <property type="entry name" value="Nucleotide_cyclase"/>
</dbReference>
<dbReference type="AlphaFoldDB" id="A0A7W7ZBH5"/>
<dbReference type="PANTHER" id="PTHR44757:SF2">
    <property type="entry name" value="BIOFILM ARCHITECTURE MAINTENANCE PROTEIN MBAA"/>
    <property type="match status" value="1"/>
</dbReference>
<dbReference type="RefSeq" id="WP_184214834.1">
    <property type="nucleotide sequence ID" value="NZ_JACHIP010000002.1"/>
</dbReference>
<dbReference type="CDD" id="cd01949">
    <property type="entry name" value="GGDEF"/>
    <property type="match status" value="1"/>
</dbReference>